<dbReference type="EMBL" id="VCPC01000002">
    <property type="protein sequence ID" value="TMV13355.1"/>
    <property type="molecule type" value="Genomic_DNA"/>
</dbReference>
<feature type="domain" description="BPL/LPL catalytic" evidence="2">
    <location>
        <begin position="7"/>
        <end position="186"/>
    </location>
</feature>
<evidence type="ECO:0000313" key="3">
    <source>
        <dbReference type="EMBL" id="TMV13355.1"/>
    </source>
</evidence>
<evidence type="ECO:0000259" key="1">
    <source>
        <dbReference type="Pfam" id="PF14563"/>
    </source>
</evidence>
<comment type="caution">
    <text evidence="3">The sequence shown here is derived from an EMBL/GenBank/DDBJ whole genome shotgun (WGS) entry which is preliminary data.</text>
</comment>
<dbReference type="RefSeq" id="WP_138863911.1">
    <property type="nucleotide sequence ID" value="NZ_VCPC01000002.1"/>
</dbReference>
<organism evidence="3 4">
    <name type="scientific">Arenibacterium halophilum</name>
    <dbReference type="NCBI Taxonomy" id="2583821"/>
    <lineage>
        <taxon>Bacteria</taxon>
        <taxon>Pseudomonadati</taxon>
        <taxon>Pseudomonadota</taxon>
        <taxon>Alphaproteobacteria</taxon>
        <taxon>Rhodobacterales</taxon>
        <taxon>Paracoccaceae</taxon>
        <taxon>Arenibacterium</taxon>
    </lineage>
</organism>
<dbReference type="SUPFAM" id="SSF55681">
    <property type="entry name" value="Class II aaRS and biotin synthetases"/>
    <property type="match status" value="1"/>
</dbReference>
<dbReference type="InterPro" id="IPR028044">
    <property type="entry name" value="DUF4444"/>
</dbReference>
<dbReference type="InterPro" id="IPR045864">
    <property type="entry name" value="aa-tRNA-synth_II/BPL/LPL"/>
</dbReference>
<accession>A0ABY2XBY1</accession>
<evidence type="ECO:0000313" key="4">
    <source>
        <dbReference type="Proteomes" id="UP001191082"/>
    </source>
</evidence>
<dbReference type="Pfam" id="PF16917">
    <property type="entry name" value="BPL_LplA_LipB_2"/>
    <property type="match status" value="1"/>
</dbReference>
<dbReference type="Pfam" id="PF14563">
    <property type="entry name" value="DUF4444"/>
    <property type="match status" value="1"/>
</dbReference>
<dbReference type="Gene3D" id="2.30.30.100">
    <property type="match status" value="1"/>
</dbReference>
<dbReference type="InterPro" id="IPR004143">
    <property type="entry name" value="BPL_LPL_catalytic"/>
</dbReference>
<evidence type="ECO:0000259" key="2">
    <source>
        <dbReference type="Pfam" id="PF16917"/>
    </source>
</evidence>
<dbReference type="Proteomes" id="UP001191082">
    <property type="component" value="Unassembled WGS sequence"/>
</dbReference>
<reference evidence="3 4" key="1">
    <citation type="submission" date="2019-05" db="EMBL/GenBank/DDBJ databases">
        <title>Marivita sp. nov. isolated from sea sediment.</title>
        <authorList>
            <person name="Kim W."/>
        </authorList>
    </citation>
    <scope>NUCLEOTIDE SEQUENCE [LARGE SCALE GENOMIC DNA]</scope>
    <source>
        <strain evidence="3 4">CAU 1492</strain>
    </source>
</reference>
<sequence length="235" mass="24099">MTPAPVFPPLLTGCAAPEGANPVELACAMARAGCDGGTIVHSVQADMLRAAVVFAPEVPLARAVAMLPVCGVGLQNALGALAPPEVAVQFGWDGAIFVNGGRCGGLSLLASGVDPTVVPDWLVVGLALPLLVTGRPGDTPEATALYEEGCAEVGAVALLEAWARHVLVWIETWESEGARPVRAEWTGMLLGLGETASVAGETGRAIGLDEDFGLLLETETGTRAVPLTRLIGEMQ</sequence>
<protein>
    <submittedName>
        <fullName evidence="3">DUF4444 domain-containing protein</fullName>
    </submittedName>
</protein>
<feature type="domain" description="DUF4444" evidence="1">
    <location>
        <begin position="192"/>
        <end position="231"/>
    </location>
</feature>
<name>A0ABY2XBY1_9RHOB</name>
<keyword evidence="4" id="KW-1185">Reference proteome</keyword>
<dbReference type="Gene3D" id="3.30.930.10">
    <property type="entry name" value="Bira Bifunctional Protein, Domain 2"/>
    <property type="match status" value="1"/>
</dbReference>
<gene>
    <name evidence="3" type="ORF">FGK64_11430</name>
</gene>
<proteinExistence type="predicted"/>